<evidence type="ECO:0000313" key="9">
    <source>
        <dbReference type="EMBL" id="KZS40196.1"/>
    </source>
</evidence>
<dbReference type="PANTHER" id="PTHR10030">
    <property type="entry name" value="ALPHA-L-FUCOSIDASE"/>
    <property type="match status" value="1"/>
</dbReference>
<evidence type="ECO:0000259" key="7">
    <source>
        <dbReference type="Pfam" id="PF01120"/>
    </source>
</evidence>
<dbReference type="PIRSF" id="PIRSF001092">
    <property type="entry name" value="Alpha-L-fucosidase"/>
    <property type="match status" value="1"/>
</dbReference>
<reference evidence="9 10" key="1">
    <citation type="submission" date="2016-01" db="EMBL/GenBank/DDBJ databases">
        <title>The draft genome sequence of Aquimarina sp. RZW4-3-2.</title>
        <authorList>
            <person name="Wang Y."/>
        </authorList>
    </citation>
    <scope>NUCLEOTIDE SEQUENCE [LARGE SCALE GENOMIC DNA]</scope>
    <source>
        <strain evidence="9 10">RZW4-3-2</strain>
    </source>
</reference>
<dbReference type="GO" id="GO:0005764">
    <property type="term" value="C:lysosome"/>
    <property type="evidence" value="ECO:0007669"/>
    <property type="project" value="TreeGrafter"/>
</dbReference>
<dbReference type="STRING" id="1642818.AWE51_24890"/>
<proteinExistence type="inferred from homology"/>
<dbReference type="InterPro" id="IPR057739">
    <property type="entry name" value="Glyco_hydro_29_N"/>
</dbReference>
<keyword evidence="5" id="KW-0378">Hydrolase</keyword>
<dbReference type="InterPro" id="IPR016286">
    <property type="entry name" value="FUC_metazoa-typ"/>
</dbReference>
<dbReference type="SMART" id="SM00812">
    <property type="entry name" value="Alpha_L_fucos"/>
    <property type="match status" value="1"/>
</dbReference>
<dbReference type="EMBL" id="LQRT01000014">
    <property type="protein sequence ID" value="KZS40196.1"/>
    <property type="molecule type" value="Genomic_DNA"/>
</dbReference>
<gene>
    <name evidence="9" type="ORF">AWE51_24890</name>
</gene>
<feature type="domain" description="Alpha-L-fucosidase C-terminal" evidence="8">
    <location>
        <begin position="415"/>
        <end position="495"/>
    </location>
</feature>
<dbReference type="RefSeq" id="WP_066314702.1">
    <property type="nucleotide sequence ID" value="NZ_LQRT01000014.1"/>
</dbReference>
<dbReference type="InterPro" id="IPR031919">
    <property type="entry name" value="Fucosidase_C"/>
</dbReference>
<evidence type="ECO:0000256" key="2">
    <source>
        <dbReference type="ARBA" id="ARBA00007951"/>
    </source>
</evidence>
<feature type="domain" description="Glycoside hydrolase family 29 N-terminal" evidence="7">
    <location>
        <begin position="18"/>
        <end position="380"/>
    </location>
</feature>
<dbReference type="GO" id="GO:0016139">
    <property type="term" value="P:glycoside catabolic process"/>
    <property type="evidence" value="ECO:0007669"/>
    <property type="project" value="TreeGrafter"/>
</dbReference>
<evidence type="ECO:0000313" key="10">
    <source>
        <dbReference type="Proteomes" id="UP000076715"/>
    </source>
</evidence>
<dbReference type="Pfam" id="PF01120">
    <property type="entry name" value="Alpha_L_fucos"/>
    <property type="match status" value="1"/>
</dbReference>
<dbReference type="OrthoDB" id="1095333at2"/>
<dbReference type="InterPro" id="IPR013780">
    <property type="entry name" value="Glyco_hydro_b"/>
</dbReference>
<dbReference type="Gene3D" id="2.60.40.1180">
    <property type="entry name" value="Golgi alpha-mannosidase II"/>
    <property type="match status" value="1"/>
</dbReference>
<dbReference type="GO" id="GO:0004560">
    <property type="term" value="F:alpha-L-fucosidase activity"/>
    <property type="evidence" value="ECO:0007669"/>
    <property type="project" value="InterPro"/>
</dbReference>
<comment type="function">
    <text evidence="1">Alpha-L-fucosidase is responsible for hydrolyzing the alpha-1,6-linked fucose joined to the reducing-end N-acetylglucosamine of the carbohydrate moieties of glycoproteins.</text>
</comment>
<keyword evidence="4" id="KW-0732">Signal</keyword>
<sequence length="498" mass="57543">MKQIFSITLVCISLIGYSQKKQDTYEPTWTSLQRHEIPQWLKDAKFGIYTHFSLESMRYIKGNENKYQHEMISDFKFENFDAVEWAELFKKSGAKFAGPVSWHGSGMVHWDSDLTKLDVVDMGPKKDISALLKKEIIKRNMKFIMSFHSGYWYRAAIDRDNPGRKDPNFYELYGPPHDEDVTDAIPWKNHIEKQSRYTEEHLDLWLSKMKEAVTKYSPDISWVDVSFGGTVRAHNINSFKNGKVVSKEIYFNGVNESRQREYISHYFNTALKNNQEVAFVYKEHDVPPGIGMRNFENGLIDELTYDTWMTDIDICQPVSWWYQEGMGIKDANLIIDILVDVTSKNGILLLNVPPKPDGAFADFIKKELYEIGDWLQINGEAIYETMPWSVYGEGPSFLPNTGHYSEKKTNASYTSKDFRFTQKDNTLYAICLGIPKGEVTINSLGSYGRLYANDILSIELLGSDAKLKYQQNKHNLKIEMPANFKGKHACVFKIQRKS</sequence>
<dbReference type="PANTHER" id="PTHR10030:SF37">
    <property type="entry name" value="ALPHA-L-FUCOSIDASE-RELATED"/>
    <property type="match status" value="1"/>
</dbReference>
<keyword evidence="10" id="KW-1185">Reference proteome</keyword>
<comment type="similarity">
    <text evidence="2">Belongs to the glycosyl hydrolase 29 family.</text>
</comment>
<dbReference type="InterPro" id="IPR000933">
    <property type="entry name" value="Glyco_hydro_29"/>
</dbReference>
<protein>
    <recommendedName>
        <fullName evidence="3">alpha-L-fucosidase</fullName>
        <ecNumber evidence="3">3.2.1.51</ecNumber>
    </recommendedName>
</protein>
<dbReference type="EC" id="3.2.1.51" evidence="3"/>
<evidence type="ECO:0000256" key="5">
    <source>
        <dbReference type="ARBA" id="ARBA00022801"/>
    </source>
</evidence>
<dbReference type="Pfam" id="PF16757">
    <property type="entry name" value="Fucosidase_C"/>
    <property type="match status" value="1"/>
</dbReference>
<dbReference type="AlphaFoldDB" id="A0A162FA57"/>
<evidence type="ECO:0000256" key="1">
    <source>
        <dbReference type="ARBA" id="ARBA00004071"/>
    </source>
</evidence>
<evidence type="ECO:0000256" key="3">
    <source>
        <dbReference type="ARBA" id="ARBA00012662"/>
    </source>
</evidence>
<comment type="caution">
    <text evidence="9">The sequence shown here is derived from an EMBL/GenBank/DDBJ whole genome shotgun (WGS) entry which is preliminary data.</text>
</comment>
<evidence type="ECO:0000259" key="8">
    <source>
        <dbReference type="Pfam" id="PF16757"/>
    </source>
</evidence>
<dbReference type="SUPFAM" id="SSF51445">
    <property type="entry name" value="(Trans)glycosidases"/>
    <property type="match status" value="1"/>
</dbReference>
<organism evidence="9 10">
    <name type="scientific">Aquimarina aggregata</name>
    <dbReference type="NCBI Taxonomy" id="1642818"/>
    <lineage>
        <taxon>Bacteria</taxon>
        <taxon>Pseudomonadati</taxon>
        <taxon>Bacteroidota</taxon>
        <taxon>Flavobacteriia</taxon>
        <taxon>Flavobacteriales</taxon>
        <taxon>Flavobacteriaceae</taxon>
        <taxon>Aquimarina</taxon>
    </lineage>
</organism>
<dbReference type="InterPro" id="IPR017853">
    <property type="entry name" value="GH"/>
</dbReference>
<dbReference type="Proteomes" id="UP000076715">
    <property type="component" value="Unassembled WGS sequence"/>
</dbReference>
<evidence type="ECO:0000256" key="6">
    <source>
        <dbReference type="ARBA" id="ARBA00023295"/>
    </source>
</evidence>
<evidence type="ECO:0000256" key="4">
    <source>
        <dbReference type="ARBA" id="ARBA00022729"/>
    </source>
</evidence>
<name>A0A162FA57_9FLAO</name>
<dbReference type="GO" id="GO:0006004">
    <property type="term" value="P:fucose metabolic process"/>
    <property type="evidence" value="ECO:0007669"/>
    <property type="project" value="InterPro"/>
</dbReference>
<accession>A0A162FA57</accession>
<keyword evidence="6" id="KW-0326">Glycosidase</keyword>
<dbReference type="Gene3D" id="3.20.20.80">
    <property type="entry name" value="Glycosidases"/>
    <property type="match status" value="1"/>
</dbReference>